<dbReference type="InterPro" id="IPR018640">
    <property type="entry name" value="DUF2063"/>
</dbReference>
<dbReference type="AlphaFoldDB" id="A0A1H7MS46"/>
<dbReference type="Pfam" id="PF09836">
    <property type="entry name" value="DUF2063"/>
    <property type="match status" value="1"/>
</dbReference>
<evidence type="ECO:0000259" key="1">
    <source>
        <dbReference type="Pfam" id="PF09836"/>
    </source>
</evidence>
<gene>
    <name evidence="2" type="ORF">SAMN05216214_108174</name>
</gene>
<evidence type="ECO:0000313" key="3">
    <source>
        <dbReference type="Proteomes" id="UP000185766"/>
    </source>
</evidence>
<dbReference type="GO" id="GO:0003677">
    <property type="term" value="F:DNA binding"/>
    <property type="evidence" value="ECO:0007669"/>
    <property type="project" value="UniProtKB-KW"/>
</dbReference>
<keyword evidence="2" id="KW-0238">DNA-binding</keyword>
<feature type="domain" description="Putative DNA-binding" evidence="1">
    <location>
        <begin position="4"/>
        <end position="93"/>
    </location>
</feature>
<dbReference type="InterPro" id="IPR044922">
    <property type="entry name" value="DUF2063_N_sf"/>
</dbReference>
<accession>A0A1H7MS46</accession>
<proteinExistence type="predicted"/>
<name>A0A1H7MS46_9GAMM</name>
<evidence type="ECO:0000313" key="2">
    <source>
        <dbReference type="EMBL" id="SEL14044.1"/>
    </source>
</evidence>
<dbReference type="EMBL" id="FOAS01000008">
    <property type="protein sequence ID" value="SEL14044.1"/>
    <property type="molecule type" value="Genomic_DNA"/>
</dbReference>
<dbReference type="Gene3D" id="1.10.150.690">
    <property type="entry name" value="DUF2063"/>
    <property type="match status" value="1"/>
</dbReference>
<protein>
    <submittedName>
        <fullName evidence="2">Putative DNA-binding domain-containing protein</fullName>
    </submittedName>
</protein>
<organism evidence="2 3">
    <name type="scientific">Atopomonas hussainii</name>
    <dbReference type="NCBI Taxonomy" id="1429083"/>
    <lineage>
        <taxon>Bacteria</taxon>
        <taxon>Pseudomonadati</taxon>
        <taxon>Pseudomonadota</taxon>
        <taxon>Gammaproteobacteria</taxon>
        <taxon>Pseudomonadales</taxon>
        <taxon>Pseudomonadaceae</taxon>
        <taxon>Atopomonas</taxon>
    </lineage>
</organism>
<dbReference type="RefSeq" id="WP_074867688.1">
    <property type="nucleotide sequence ID" value="NZ_FOAS01000008.1"/>
</dbReference>
<reference evidence="2 3" key="1">
    <citation type="submission" date="2016-10" db="EMBL/GenBank/DDBJ databases">
        <authorList>
            <person name="de Groot N.N."/>
        </authorList>
    </citation>
    <scope>NUCLEOTIDE SEQUENCE [LARGE SCALE GENOMIC DNA]</scope>
    <source>
        <strain evidence="2 3">JCM 19513</strain>
    </source>
</reference>
<sequence>MSSQALFSAALLDAQLTAPEVLRVPNEHLEQRFAVNRNNVISSLIDALADTFPVVQQLVGEEFFRAMAQIFVRQAPPTSRVLAEYGAGFATFIEQFAPAASVPYLADMARLEFAQLTSLHSADCTPISAEALQALLADSEQLSQAQLVLAPSVQLLSSRYAVVDLWGAHQGHGALNSINPHQAQCALICRPQWQVETTAITAADHAFIAALRKQPLLAAWQNIASQHPDFNPSDALGLLLRQQAICAITLPTSAV</sequence>
<keyword evidence="3" id="KW-1185">Reference proteome</keyword>
<dbReference type="STRING" id="1429083.GCA_001885685_00081"/>
<dbReference type="Proteomes" id="UP000185766">
    <property type="component" value="Unassembled WGS sequence"/>
</dbReference>